<dbReference type="Pfam" id="PF14922">
    <property type="entry name" value="FWWh"/>
    <property type="match status" value="1"/>
</dbReference>
<gene>
    <name evidence="2" type="ORF">SteCoe_22845</name>
</gene>
<accession>A0A1R2BLB3</accession>
<dbReference type="InterPro" id="IPR029417">
    <property type="entry name" value="FAM227"/>
</dbReference>
<organism evidence="2 3">
    <name type="scientific">Stentor coeruleus</name>
    <dbReference type="NCBI Taxonomy" id="5963"/>
    <lineage>
        <taxon>Eukaryota</taxon>
        <taxon>Sar</taxon>
        <taxon>Alveolata</taxon>
        <taxon>Ciliophora</taxon>
        <taxon>Postciliodesmatophora</taxon>
        <taxon>Heterotrichea</taxon>
        <taxon>Heterotrichida</taxon>
        <taxon>Stentoridae</taxon>
        <taxon>Stentor</taxon>
    </lineage>
</organism>
<protein>
    <submittedName>
        <fullName evidence="2">Uncharacterized protein</fullName>
    </submittedName>
</protein>
<evidence type="ECO:0000313" key="2">
    <source>
        <dbReference type="EMBL" id="OMJ77552.1"/>
    </source>
</evidence>
<comment type="caution">
    <text evidence="2">The sequence shown here is derived from an EMBL/GenBank/DDBJ whole genome shotgun (WGS) entry which is preliminary data.</text>
</comment>
<name>A0A1R2BLB3_9CILI</name>
<evidence type="ECO:0000256" key="1">
    <source>
        <dbReference type="ARBA" id="ARBA00008666"/>
    </source>
</evidence>
<reference evidence="2 3" key="1">
    <citation type="submission" date="2016-11" db="EMBL/GenBank/DDBJ databases">
        <title>The macronuclear genome of Stentor coeruleus: a giant cell with tiny introns.</title>
        <authorList>
            <person name="Slabodnick M."/>
            <person name="Ruby J.G."/>
            <person name="Reiff S.B."/>
            <person name="Swart E.C."/>
            <person name="Gosai S."/>
            <person name="Prabakaran S."/>
            <person name="Witkowska E."/>
            <person name="Larue G.E."/>
            <person name="Fisher S."/>
            <person name="Freeman R.M."/>
            <person name="Gunawardena J."/>
            <person name="Chu W."/>
            <person name="Stover N.A."/>
            <person name="Gregory B.D."/>
            <person name="Nowacki M."/>
            <person name="Derisi J."/>
            <person name="Roy S.W."/>
            <person name="Marshall W.F."/>
            <person name="Sood P."/>
        </authorList>
    </citation>
    <scope>NUCLEOTIDE SEQUENCE [LARGE SCALE GENOMIC DNA]</scope>
    <source>
        <strain evidence="2">WM001</strain>
    </source>
</reference>
<comment type="similarity">
    <text evidence="1">Belongs to the FAM227 family.</text>
</comment>
<proteinExistence type="inferred from homology"/>
<dbReference type="AlphaFoldDB" id="A0A1R2BLB3"/>
<dbReference type="EMBL" id="MPUH01000569">
    <property type="protein sequence ID" value="OMJ77552.1"/>
    <property type="molecule type" value="Genomic_DNA"/>
</dbReference>
<dbReference type="Proteomes" id="UP000187209">
    <property type="component" value="Unassembled WGS sequence"/>
</dbReference>
<sequence length="393" mass="45878">MDSNSEYSESESEEKLLIENVTPTASNPFPLEVCLTKYIPPQNFIKLSSLYKNELRLILDHPTCFDIHKLLFWQIFYKKLKPDTTAYLQQKTSKNLSKHYVKILLLNMKTKIDTALECLPLILGHAIHHELYELFKFSRYFFDMRFILDCYKIIYQELLGLTVTDSFILASAKKLFGDYFMKYARKIKKNTEVVKTNVDEKYEKQMESIPGGIEFAKELAGKLRPVTSKIELKVNEEQIKLAVSDSIIADRVQRHLSEPILKKSVIEDNSKTFNCNKLSPLLSRQIQSSTKQIPFKSRHVTPHKVEKVVEKPPNFLKLLHQHCEEKKNAIKLRRKRTLKEGKLVNKAQYNTVVEISPLGPEQSKCFSEVFKLRNKLNEIEPRTILFNTRKSYL</sequence>
<keyword evidence="3" id="KW-1185">Reference proteome</keyword>
<dbReference type="OrthoDB" id="10473807at2759"/>
<evidence type="ECO:0000313" key="3">
    <source>
        <dbReference type="Proteomes" id="UP000187209"/>
    </source>
</evidence>